<dbReference type="NCBIfam" id="NF009150">
    <property type="entry name" value="PRK12497.1-3"/>
    <property type="match status" value="1"/>
</dbReference>
<comment type="caution">
    <text evidence="3">The sequence shown here is derived from an EMBL/GenBank/DDBJ whole genome shotgun (WGS) entry which is preliminary data.</text>
</comment>
<evidence type="ECO:0000313" key="3">
    <source>
        <dbReference type="EMBL" id="OGE31564.1"/>
    </source>
</evidence>
<dbReference type="Pfam" id="PF02021">
    <property type="entry name" value="UPF0102"/>
    <property type="match status" value="1"/>
</dbReference>
<dbReference type="GO" id="GO:0003676">
    <property type="term" value="F:nucleic acid binding"/>
    <property type="evidence" value="ECO:0007669"/>
    <property type="project" value="InterPro"/>
</dbReference>
<dbReference type="InterPro" id="IPR011856">
    <property type="entry name" value="tRNA_endonuc-like_dom_sf"/>
</dbReference>
<sequence length="120" mass="13960">MVSTVNSGNFGEDLAVKYLKDLGYKILERNYRIRGGEIDIVAKDKEYLVFVEVKARWSHEYGLPSESITPWKIRALLKTAAFYCVKIKWEDKPYRLDLVSIDFAEDQEKPKLELIQNITS</sequence>
<protein>
    <recommendedName>
        <fullName evidence="2">UPF0102 protein A3C59_02605</fullName>
    </recommendedName>
</protein>
<evidence type="ECO:0000313" key="4">
    <source>
        <dbReference type="Proteomes" id="UP000176902"/>
    </source>
</evidence>
<dbReference type="HAMAP" id="MF_00048">
    <property type="entry name" value="UPF0102"/>
    <property type="match status" value="1"/>
</dbReference>
<dbReference type="InterPro" id="IPR003509">
    <property type="entry name" value="UPF0102_YraN-like"/>
</dbReference>
<dbReference type="Proteomes" id="UP000176902">
    <property type="component" value="Unassembled WGS sequence"/>
</dbReference>
<dbReference type="AlphaFoldDB" id="A0A1F5JSI7"/>
<dbReference type="EMBL" id="MFCV01000036">
    <property type="protein sequence ID" value="OGE31564.1"/>
    <property type="molecule type" value="Genomic_DNA"/>
</dbReference>
<organism evidence="3 4">
    <name type="scientific">Candidatus Daviesbacteria bacterium RIFCSPHIGHO2_02_FULL_36_13</name>
    <dbReference type="NCBI Taxonomy" id="1797768"/>
    <lineage>
        <taxon>Bacteria</taxon>
        <taxon>Candidatus Daviesiibacteriota</taxon>
    </lineage>
</organism>
<evidence type="ECO:0000256" key="2">
    <source>
        <dbReference type="HAMAP-Rule" id="MF_00048"/>
    </source>
</evidence>
<dbReference type="Gene3D" id="3.40.1350.10">
    <property type="match status" value="1"/>
</dbReference>
<proteinExistence type="inferred from homology"/>
<evidence type="ECO:0000256" key="1">
    <source>
        <dbReference type="ARBA" id="ARBA00006738"/>
    </source>
</evidence>
<dbReference type="SUPFAM" id="SSF52980">
    <property type="entry name" value="Restriction endonuclease-like"/>
    <property type="match status" value="1"/>
</dbReference>
<dbReference type="PANTHER" id="PTHR34039">
    <property type="entry name" value="UPF0102 PROTEIN YRAN"/>
    <property type="match status" value="1"/>
</dbReference>
<comment type="similarity">
    <text evidence="1 2">Belongs to the UPF0102 family.</text>
</comment>
<dbReference type="STRING" id="1797768.A3C59_02605"/>
<reference evidence="3 4" key="1">
    <citation type="journal article" date="2016" name="Nat. Commun.">
        <title>Thousands of microbial genomes shed light on interconnected biogeochemical processes in an aquifer system.</title>
        <authorList>
            <person name="Anantharaman K."/>
            <person name="Brown C.T."/>
            <person name="Hug L.A."/>
            <person name="Sharon I."/>
            <person name="Castelle C.J."/>
            <person name="Probst A.J."/>
            <person name="Thomas B.C."/>
            <person name="Singh A."/>
            <person name="Wilkins M.J."/>
            <person name="Karaoz U."/>
            <person name="Brodie E.L."/>
            <person name="Williams K.H."/>
            <person name="Hubbard S.S."/>
            <person name="Banfield J.F."/>
        </authorList>
    </citation>
    <scope>NUCLEOTIDE SEQUENCE [LARGE SCALE GENOMIC DNA]</scope>
</reference>
<dbReference type="PANTHER" id="PTHR34039:SF1">
    <property type="entry name" value="UPF0102 PROTEIN YRAN"/>
    <property type="match status" value="1"/>
</dbReference>
<dbReference type="InterPro" id="IPR011335">
    <property type="entry name" value="Restrct_endonuc-II-like"/>
</dbReference>
<dbReference type="CDD" id="cd20736">
    <property type="entry name" value="PoNe_Nuclease"/>
    <property type="match status" value="1"/>
</dbReference>
<gene>
    <name evidence="3" type="ORF">A3C59_02605</name>
</gene>
<name>A0A1F5JSI7_9BACT</name>
<accession>A0A1F5JSI7</accession>